<feature type="non-terminal residue" evidence="2">
    <location>
        <position position="1"/>
    </location>
</feature>
<reference evidence="2" key="1">
    <citation type="journal article" date="2021" name="J Fungi (Basel)">
        <title>Virulence traits and population genomics of the black yeast Aureobasidium melanogenum.</title>
        <authorList>
            <person name="Cernosa A."/>
            <person name="Sun X."/>
            <person name="Gostincar C."/>
            <person name="Fang C."/>
            <person name="Gunde-Cimerman N."/>
            <person name="Song Z."/>
        </authorList>
    </citation>
    <scope>NUCLEOTIDE SEQUENCE</scope>
    <source>
        <strain evidence="2">EXF-9911</strain>
    </source>
</reference>
<feature type="compositionally biased region" description="Basic and acidic residues" evidence="1">
    <location>
        <begin position="219"/>
        <end position="233"/>
    </location>
</feature>
<comment type="caution">
    <text evidence="2">The sequence shown here is derived from an EMBL/GenBank/DDBJ whole genome shotgun (WGS) entry which is preliminary data.</text>
</comment>
<reference evidence="2" key="2">
    <citation type="submission" date="2021-08" db="EMBL/GenBank/DDBJ databases">
        <authorList>
            <person name="Gostincar C."/>
            <person name="Sun X."/>
            <person name="Song Z."/>
            <person name="Gunde-Cimerman N."/>
        </authorList>
    </citation>
    <scope>NUCLEOTIDE SEQUENCE</scope>
    <source>
        <strain evidence="2">EXF-9911</strain>
    </source>
</reference>
<sequence>ESMPPELSVRAATAHNHQRTVQKHDTSSQYAHPSTDSLDPRTACKLSALLTHHQAAVVNFDGPSDSPLGDGVRRVTYPRSVSITENSSMPVIDLRGDKISITMCITHSSSHKKLPTTKYSPSLLLGLPNETRFKIFNHKYLSIDDLRSLRLVSHETKELATEVLRRLCFTLLDVLYTTRHDRSTESTRQLTLILASEFGFFIEGVTFDTLGLNRENRLKEEKHKERRKKEEHERRKKNALGGLRGKEDVNYSRLENGRWSDLLSHLYDDLDSIRIPNIKTVYLCQDEDIDHDALEKAPDPELEGRQFIEARCRSMMEESQILVGETASTLIGKEALKKLLINLWAVLRSKLVDLMVLQGASGSQRMYDAIVLQNDPSP</sequence>
<protein>
    <recommendedName>
        <fullName evidence="4">F-box domain-containing protein</fullName>
    </recommendedName>
</protein>
<accession>A0A9P8EBH8</accession>
<gene>
    <name evidence="2" type="ORF">KCU76_g11514</name>
</gene>
<evidence type="ECO:0000256" key="1">
    <source>
        <dbReference type="SAM" id="MobiDB-lite"/>
    </source>
</evidence>
<dbReference type="EMBL" id="JAHFXF010000556">
    <property type="protein sequence ID" value="KAG9685715.1"/>
    <property type="molecule type" value="Genomic_DNA"/>
</dbReference>
<dbReference type="AlphaFoldDB" id="A0A9P8EBH8"/>
<evidence type="ECO:0000313" key="2">
    <source>
        <dbReference type="EMBL" id="KAG9685715.1"/>
    </source>
</evidence>
<organism evidence="2 3">
    <name type="scientific">Aureobasidium melanogenum</name>
    <name type="common">Aureobasidium pullulans var. melanogenum</name>
    <dbReference type="NCBI Taxonomy" id="46634"/>
    <lineage>
        <taxon>Eukaryota</taxon>
        <taxon>Fungi</taxon>
        <taxon>Dikarya</taxon>
        <taxon>Ascomycota</taxon>
        <taxon>Pezizomycotina</taxon>
        <taxon>Dothideomycetes</taxon>
        <taxon>Dothideomycetidae</taxon>
        <taxon>Dothideales</taxon>
        <taxon>Saccotheciaceae</taxon>
        <taxon>Aureobasidium</taxon>
    </lineage>
</organism>
<evidence type="ECO:0008006" key="4">
    <source>
        <dbReference type="Google" id="ProtNLM"/>
    </source>
</evidence>
<feature type="compositionally biased region" description="Polar residues" evidence="1">
    <location>
        <begin position="27"/>
        <end position="37"/>
    </location>
</feature>
<dbReference type="Proteomes" id="UP000779574">
    <property type="component" value="Unassembled WGS sequence"/>
</dbReference>
<proteinExistence type="predicted"/>
<name>A0A9P8EBH8_AURME</name>
<evidence type="ECO:0000313" key="3">
    <source>
        <dbReference type="Proteomes" id="UP000779574"/>
    </source>
</evidence>
<feature type="region of interest" description="Disordered" evidence="1">
    <location>
        <begin position="1"/>
        <end position="38"/>
    </location>
</feature>
<feature type="non-terminal residue" evidence="2">
    <location>
        <position position="378"/>
    </location>
</feature>
<feature type="region of interest" description="Disordered" evidence="1">
    <location>
        <begin position="219"/>
        <end position="240"/>
    </location>
</feature>